<accession>A0ABW1AD33</accession>
<dbReference type="PANTHER" id="PTHR33362:SF5">
    <property type="entry name" value="C4-DICARBOXYLATE TRAP TRANSPORTER LARGE PERMEASE PROTEIN DCTM"/>
    <property type="match status" value="1"/>
</dbReference>
<feature type="transmembrane region" description="Helical" evidence="7">
    <location>
        <begin position="317"/>
        <end position="347"/>
    </location>
</feature>
<feature type="transmembrane region" description="Helical" evidence="7">
    <location>
        <begin position="245"/>
        <end position="266"/>
    </location>
</feature>
<evidence type="ECO:0000256" key="4">
    <source>
        <dbReference type="ARBA" id="ARBA00022692"/>
    </source>
</evidence>
<keyword evidence="5 7" id="KW-1133">Transmembrane helix</keyword>
<sequence>MEILLPFLLLFALLAIGVPVAFSLGLSGLAGLLMSVGPQATLTVLGTATYRGGSDFLLTTVPAFLLMAEFLAGGRIATNLYEAMFAWFGRIRGGLAIATTVASGGMGAMTGSSTATAATFSAVGVPHMREYGYQDRLSVGSIAAAGTLASIIPPSVALIVYGIATETPIGDLFAAGVVPGVITVAAYALVIYLWVRWRPGIAPDRPEPMPLARKLRLLVNVWPTILLVVIVLGGIYSGVVTATEAGAVGAVGALLLSVSTGGLRMADLRRCLMRAAETTTMIISIVVFATIFGYFLTSTRVAPAIVDAIESAGLPKLGVMVLIVLLYLVLGTFMDQIAILLVTLPITFPLVTSLGYSEIWFGILVIKLGEIGLMSPPLGLNVYVAAGSVPRVKLGEAFRGVVPFMVMELLLIVLLFLVPALATWLPGR</sequence>
<dbReference type="InterPro" id="IPR004681">
    <property type="entry name" value="TRAP_DctM"/>
</dbReference>
<dbReference type="PANTHER" id="PTHR33362">
    <property type="entry name" value="SIALIC ACID TRAP TRANSPORTER PERMEASE PROTEIN SIAT-RELATED"/>
    <property type="match status" value="1"/>
</dbReference>
<feature type="transmembrane region" description="Helical" evidence="7">
    <location>
        <begin position="404"/>
        <end position="425"/>
    </location>
</feature>
<evidence type="ECO:0000256" key="6">
    <source>
        <dbReference type="ARBA" id="ARBA00023136"/>
    </source>
</evidence>
<dbReference type="Pfam" id="PF06808">
    <property type="entry name" value="DctM"/>
    <property type="match status" value="1"/>
</dbReference>
<keyword evidence="4 7" id="KW-0812">Transmembrane</keyword>
<evidence type="ECO:0000313" key="9">
    <source>
        <dbReference type="EMBL" id="MFC5751910.1"/>
    </source>
</evidence>
<feature type="transmembrane region" description="Helical" evidence="7">
    <location>
        <begin position="173"/>
        <end position="195"/>
    </location>
</feature>
<dbReference type="Proteomes" id="UP001596074">
    <property type="component" value="Unassembled WGS sequence"/>
</dbReference>
<feature type="transmembrane region" description="Helical" evidence="7">
    <location>
        <begin position="56"/>
        <end position="77"/>
    </location>
</feature>
<reference evidence="10" key="1">
    <citation type="journal article" date="2019" name="Int. J. Syst. Evol. Microbiol.">
        <title>The Global Catalogue of Microorganisms (GCM) 10K type strain sequencing project: providing services to taxonomists for standard genome sequencing and annotation.</title>
        <authorList>
            <consortium name="The Broad Institute Genomics Platform"/>
            <consortium name="The Broad Institute Genome Sequencing Center for Infectious Disease"/>
            <person name="Wu L."/>
            <person name="Ma J."/>
        </authorList>
    </citation>
    <scope>NUCLEOTIDE SEQUENCE [LARGE SCALE GENOMIC DNA]</scope>
    <source>
        <strain evidence="10">KCTC 42087</strain>
    </source>
</reference>
<evidence type="ECO:0000256" key="3">
    <source>
        <dbReference type="ARBA" id="ARBA00022519"/>
    </source>
</evidence>
<dbReference type="InterPro" id="IPR010656">
    <property type="entry name" value="DctM"/>
</dbReference>
<protein>
    <submittedName>
        <fullName evidence="9">TRAP transporter large permease</fullName>
    </submittedName>
</protein>
<feature type="transmembrane region" description="Helical" evidence="7">
    <location>
        <begin position="278"/>
        <end position="297"/>
    </location>
</feature>
<gene>
    <name evidence="9" type="ORF">ACFPZN_40410</name>
</gene>
<evidence type="ECO:0000256" key="1">
    <source>
        <dbReference type="ARBA" id="ARBA00004429"/>
    </source>
</evidence>
<proteinExistence type="predicted"/>
<name>A0ABW1AD33_9ACTN</name>
<keyword evidence="6 7" id="KW-0472">Membrane</keyword>
<keyword evidence="10" id="KW-1185">Reference proteome</keyword>
<dbReference type="EMBL" id="JBHSON010000077">
    <property type="protein sequence ID" value="MFC5751910.1"/>
    <property type="molecule type" value="Genomic_DNA"/>
</dbReference>
<evidence type="ECO:0000256" key="7">
    <source>
        <dbReference type="SAM" id="Phobius"/>
    </source>
</evidence>
<keyword evidence="3" id="KW-0997">Cell inner membrane</keyword>
<evidence type="ECO:0000256" key="2">
    <source>
        <dbReference type="ARBA" id="ARBA00022475"/>
    </source>
</evidence>
<keyword evidence="2" id="KW-1003">Cell membrane</keyword>
<dbReference type="NCBIfam" id="TIGR00786">
    <property type="entry name" value="dctM"/>
    <property type="match status" value="1"/>
</dbReference>
<feature type="transmembrane region" description="Helical" evidence="7">
    <location>
        <begin position="137"/>
        <end position="161"/>
    </location>
</feature>
<dbReference type="PIRSF" id="PIRSF006066">
    <property type="entry name" value="HI0050"/>
    <property type="match status" value="1"/>
</dbReference>
<comment type="caution">
    <text evidence="9">The sequence shown here is derived from an EMBL/GenBank/DDBJ whole genome shotgun (WGS) entry which is preliminary data.</text>
</comment>
<feature type="domain" description="TRAP C4-dicarboxylate transport system permease DctM subunit" evidence="8">
    <location>
        <begin position="7"/>
        <end position="421"/>
    </location>
</feature>
<evidence type="ECO:0000259" key="8">
    <source>
        <dbReference type="Pfam" id="PF06808"/>
    </source>
</evidence>
<organism evidence="9 10">
    <name type="scientific">Actinomadura rugatobispora</name>
    <dbReference type="NCBI Taxonomy" id="1994"/>
    <lineage>
        <taxon>Bacteria</taxon>
        <taxon>Bacillati</taxon>
        <taxon>Actinomycetota</taxon>
        <taxon>Actinomycetes</taxon>
        <taxon>Streptosporangiales</taxon>
        <taxon>Thermomonosporaceae</taxon>
        <taxon>Actinomadura</taxon>
    </lineage>
</organism>
<evidence type="ECO:0000313" key="10">
    <source>
        <dbReference type="Proteomes" id="UP001596074"/>
    </source>
</evidence>
<feature type="transmembrane region" description="Helical" evidence="7">
    <location>
        <begin position="215"/>
        <end position="239"/>
    </location>
</feature>
<dbReference type="RefSeq" id="WP_378287872.1">
    <property type="nucleotide sequence ID" value="NZ_JBHSON010000077.1"/>
</dbReference>
<comment type="subcellular location">
    <subcellularLocation>
        <location evidence="1">Cell inner membrane</location>
        <topology evidence="1">Multi-pass membrane protein</topology>
    </subcellularLocation>
</comment>
<evidence type="ECO:0000256" key="5">
    <source>
        <dbReference type="ARBA" id="ARBA00022989"/>
    </source>
</evidence>